<organism evidence="3 4">
    <name type="scientific">Brevundimonas nasdae</name>
    <dbReference type="NCBI Taxonomy" id="172043"/>
    <lineage>
        <taxon>Bacteria</taxon>
        <taxon>Pseudomonadati</taxon>
        <taxon>Pseudomonadota</taxon>
        <taxon>Alphaproteobacteria</taxon>
        <taxon>Caulobacterales</taxon>
        <taxon>Caulobacteraceae</taxon>
        <taxon>Brevundimonas</taxon>
    </lineage>
</organism>
<dbReference type="PANTHER" id="PTHR43767:SF8">
    <property type="entry name" value="LONG-CHAIN-FATTY-ACID--COA LIGASE"/>
    <property type="match status" value="1"/>
</dbReference>
<dbReference type="Gene3D" id="3.30.300.30">
    <property type="match status" value="1"/>
</dbReference>
<name>A0A0B4CXF9_9CAUL</name>
<evidence type="ECO:0000256" key="1">
    <source>
        <dbReference type="ARBA" id="ARBA00022598"/>
    </source>
</evidence>
<sequence>MSAVLDALSRRARSTPDDVVIQWAEGSLTAAELLAQVGQLATTLADDRSPVGVLLDNGPAWVVVDLALILAQRPSVPIPPFFTAAQRDHALADAGAGLLITPGAPRELTAGGAPIRLTPTGLPVRDLHPGTAKITYTSGSTGAPKGVCLSQDQMEAVAASLVQVLGRDRAGLHLPVLPLAVLLENVAGLYATLLAGGCYHAASLADAGMGEAFRPDFARLLTTVVQTGATTLILVPELLRGLIAAQSAMRLDHRLEMIAVGGARVSPALLEAAASAGLPVVEGYGLSECASVVALNSPDDARPGTVGRPLPHLAVHLADDGEILVSPQPFLGYVGQAPAPERLHTGDIGRFDADGRLSIEGRKANTLITAFGRNVAPEWVESELLAEPQILQAMVMGEAQAALSALIVAMPGAEPGQVEAAVSRANARLPDYARIGDWRLVPPFDPAAGQVTANGRPRRETLLRTYAPSPSQAA</sequence>
<dbReference type="InterPro" id="IPR000873">
    <property type="entry name" value="AMP-dep_synth/lig_dom"/>
</dbReference>
<evidence type="ECO:0000313" key="3">
    <source>
        <dbReference type="EMBL" id="KIC56725.1"/>
    </source>
</evidence>
<dbReference type="Proteomes" id="UP000031166">
    <property type="component" value="Unassembled WGS sequence"/>
</dbReference>
<dbReference type="Pfam" id="PF23562">
    <property type="entry name" value="AMP-binding_C_3"/>
    <property type="match status" value="1"/>
</dbReference>
<dbReference type="Gene3D" id="3.40.50.12780">
    <property type="entry name" value="N-terminal domain of ligase-like"/>
    <property type="match status" value="1"/>
</dbReference>
<dbReference type="Pfam" id="PF00501">
    <property type="entry name" value="AMP-binding"/>
    <property type="match status" value="1"/>
</dbReference>
<dbReference type="STRING" id="172043.RM53_11830"/>
<feature type="domain" description="AMP-dependent synthetase/ligase" evidence="2">
    <location>
        <begin position="9"/>
        <end position="321"/>
    </location>
</feature>
<dbReference type="EMBL" id="JWSY01000020">
    <property type="protein sequence ID" value="KIC56725.1"/>
    <property type="molecule type" value="Genomic_DNA"/>
</dbReference>
<evidence type="ECO:0000313" key="4">
    <source>
        <dbReference type="Proteomes" id="UP000031166"/>
    </source>
</evidence>
<gene>
    <name evidence="3" type="ORF">RM53_11830</name>
</gene>
<dbReference type="PANTHER" id="PTHR43767">
    <property type="entry name" value="LONG-CHAIN-FATTY-ACID--COA LIGASE"/>
    <property type="match status" value="1"/>
</dbReference>
<comment type="caution">
    <text evidence="3">The sequence shown here is derived from an EMBL/GenBank/DDBJ whole genome shotgun (WGS) entry which is preliminary data.</text>
</comment>
<dbReference type="RefSeq" id="WP_039247007.1">
    <property type="nucleotide sequence ID" value="NZ_JWSY01000020.1"/>
</dbReference>
<evidence type="ECO:0000259" key="2">
    <source>
        <dbReference type="Pfam" id="PF00501"/>
    </source>
</evidence>
<reference evidence="3 4" key="1">
    <citation type="submission" date="2014-12" db="EMBL/GenBank/DDBJ databases">
        <title>Genome sequencing of Brevundimonas nasdae TPW30.</title>
        <authorList>
            <person name="Tan P.W."/>
            <person name="Chan K.-G."/>
        </authorList>
    </citation>
    <scope>NUCLEOTIDE SEQUENCE [LARGE SCALE GENOMIC DNA]</scope>
    <source>
        <strain evidence="3 4">TPW30</strain>
    </source>
</reference>
<keyword evidence="1" id="KW-0436">Ligase</keyword>
<dbReference type="PROSITE" id="PS00455">
    <property type="entry name" value="AMP_BINDING"/>
    <property type="match status" value="1"/>
</dbReference>
<dbReference type="InterPro" id="IPR042099">
    <property type="entry name" value="ANL_N_sf"/>
</dbReference>
<accession>A0A0B4CXF9</accession>
<protein>
    <submittedName>
        <fullName evidence="3">AMP-dependent synthetase</fullName>
    </submittedName>
</protein>
<proteinExistence type="predicted"/>
<dbReference type="InterPro" id="IPR020845">
    <property type="entry name" value="AMP-binding_CS"/>
</dbReference>
<dbReference type="GO" id="GO:0016874">
    <property type="term" value="F:ligase activity"/>
    <property type="evidence" value="ECO:0007669"/>
    <property type="project" value="UniProtKB-KW"/>
</dbReference>
<dbReference type="AlphaFoldDB" id="A0A0B4CXF9"/>
<dbReference type="SUPFAM" id="SSF56801">
    <property type="entry name" value="Acetyl-CoA synthetase-like"/>
    <property type="match status" value="1"/>
</dbReference>
<dbReference type="InterPro" id="IPR045851">
    <property type="entry name" value="AMP-bd_C_sf"/>
</dbReference>
<dbReference type="InterPro" id="IPR050237">
    <property type="entry name" value="ATP-dep_AMP-bd_enzyme"/>
</dbReference>